<evidence type="ECO:0000256" key="1">
    <source>
        <dbReference type="ARBA" id="ARBA00022786"/>
    </source>
</evidence>
<reference evidence="4" key="1">
    <citation type="submission" date="2022-08" db="EMBL/GenBank/DDBJ databases">
        <title>Novel sulphate-reducing endosymbionts in the free-living metamonad Anaeramoeba.</title>
        <authorList>
            <person name="Jerlstrom-Hultqvist J."/>
            <person name="Cepicka I."/>
            <person name="Gallot-Lavallee L."/>
            <person name="Salas-Leiva D."/>
            <person name="Curtis B.A."/>
            <person name="Zahonova K."/>
            <person name="Pipaliya S."/>
            <person name="Dacks J."/>
            <person name="Roger A.J."/>
        </authorList>
    </citation>
    <scope>NUCLEOTIDE SEQUENCE</scope>
    <source>
        <strain evidence="4">Busselton2</strain>
    </source>
</reference>
<dbReference type="Gene3D" id="1.10.8.10">
    <property type="entry name" value="DNA helicase RuvA subunit, C-terminal domain"/>
    <property type="match status" value="1"/>
</dbReference>
<dbReference type="InterPro" id="IPR042460">
    <property type="entry name" value="DCN1-like_PONY"/>
</dbReference>
<dbReference type="InterPro" id="IPR014764">
    <property type="entry name" value="DCN-prot"/>
</dbReference>
<dbReference type="GO" id="GO:0000151">
    <property type="term" value="C:ubiquitin ligase complex"/>
    <property type="evidence" value="ECO:0007669"/>
    <property type="project" value="TreeGrafter"/>
</dbReference>
<evidence type="ECO:0000313" key="5">
    <source>
        <dbReference type="Proteomes" id="UP001146793"/>
    </source>
</evidence>
<feature type="domain" description="DCUN1" evidence="3">
    <location>
        <begin position="75"/>
        <end position="263"/>
    </location>
</feature>
<dbReference type="PANTHER" id="PTHR12281:SF31">
    <property type="entry name" value="DCN1-LIKE PROTEIN 3"/>
    <property type="match status" value="1"/>
</dbReference>
<dbReference type="SUPFAM" id="SSF46934">
    <property type="entry name" value="UBA-like"/>
    <property type="match status" value="1"/>
</dbReference>
<gene>
    <name evidence="4" type="ORF">M0812_17014</name>
</gene>
<comment type="function">
    <text evidence="2">Neddylation of cullins play an essential role in the regulation of SCF-type complexes activity.</text>
</comment>
<comment type="caution">
    <text evidence="4">The sequence shown here is derived from an EMBL/GenBank/DDBJ whole genome shotgun (WGS) entry which is preliminary data.</text>
</comment>
<dbReference type="Gene3D" id="1.10.238.200">
    <property type="entry name" value="Cullin, PONY binding domain"/>
    <property type="match status" value="1"/>
</dbReference>
<dbReference type="InterPro" id="IPR005176">
    <property type="entry name" value="PONY_dom"/>
</dbReference>
<dbReference type="Pfam" id="PF14555">
    <property type="entry name" value="UBA_4"/>
    <property type="match status" value="1"/>
</dbReference>
<accession>A0AAV7Z717</accession>
<proteinExistence type="predicted"/>
<dbReference type="GO" id="GO:0097602">
    <property type="term" value="F:cullin family protein binding"/>
    <property type="evidence" value="ECO:0007669"/>
    <property type="project" value="TreeGrafter"/>
</dbReference>
<dbReference type="GO" id="GO:0031624">
    <property type="term" value="F:ubiquitin conjugating enzyme binding"/>
    <property type="evidence" value="ECO:0007669"/>
    <property type="project" value="TreeGrafter"/>
</dbReference>
<dbReference type="FunFam" id="1.10.238.200:FF:000003">
    <property type="entry name" value="DCN1-like protein 3"/>
    <property type="match status" value="1"/>
</dbReference>
<dbReference type="EMBL" id="JANTQA010000033">
    <property type="protein sequence ID" value="KAJ3437843.1"/>
    <property type="molecule type" value="Genomic_DNA"/>
</dbReference>
<evidence type="ECO:0000256" key="2">
    <source>
        <dbReference type="RuleBase" id="RU410713"/>
    </source>
</evidence>
<dbReference type="PROSITE" id="PS51229">
    <property type="entry name" value="DCUN1"/>
    <property type="match status" value="1"/>
</dbReference>
<dbReference type="Gene3D" id="1.10.238.10">
    <property type="entry name" value="EF-hand"/>
    <property type="match status" value="1"/>
</dbReference>
<dbReference type="PANTHER" id="PTHR12281">
    <property type="entry name" value="RP42 RELATED"/>
    <property type="match status" value="1"/>
</dbReference>
<dbReference type="AlphaFoldDB" id="A0AAV7Z717"/>
<keyword evidence="1" id="KW-0833">Ubl conjugation pathway</keyword>
<dbReference type="InterPro" id="IPR009060">
    <property type="entry name" value="UBA-like_sf"/>
</dbReference>
<evidence type="ECO:0000313" key="4">
    <source>
        <dbReference type="EMBL" id="KAJ3437843.1"/>
    </source>
</evidence>
<dbReference type="Pfam" id="PF03556">
    <property type="entry name" value="Cullin_binding"/>
    <property type="match status" value="1"/>
</dbReference>
<sequence length="266" mass="31353">MSLNRSQKEKVTQFMSFTNSSRNNAISTLKSVSWNSESALNKFFNDQEQNKSYTTTKKTKSTTNSMSYTSGSCKVSRPKLKKLFEKYSDNKEEINPEGVENFLTDCEIDLMEIEALIFSWHLNASKMGSYSKEEFCDGLYRLKCDSVQAVKKRKSTFPKDIKAENKFKDFYNFVFTFAKEDPRHKFLSIDIGVFLWKLLLPGKFKLLDKWLEYLQRDENKNKTISEDLWKNVLHFSKNVKTLEDYDPFEAYPVMIDEFVEWLQEEN</sequence>
<dbReference type="GO" id="GO:0005886">
    <property type="term" value="C:plasma membrane"/>
    <property type="evidence" value="ECO:0007669"/>
    <property type="project" value="UniProtKB-ARBA"/>
</dbReference>
<dbReference type="Proteomes" id="UP001146793">
    <property type="component" value="Unassembled WGS sequence"/>
</dbReference>
<dbReference type="GO" id="GO:0032182">
    <property type="term" value="F:ubiquitin-like protein binding"/>
    <property type="evidence" value="ECO:0007669"/>
    <property type="project" value="TreeGrafter"/>
</dbReference>
<protein>
    <recommendedName>
        <fullName evidence="2">Defective in cullin neddylation protein</fullName>
    </recommendedName>
</protein>
<dbReference type="GO" id="GO:0045116">
    <property type="term" value="P:protein neddylation"/>
    <property type="evidence" value="ECO:0007669"/>
    <property type="project" value="TreeGrafter"/>
</dbReference>
<name>A0AAV7Z717_9EUKA</name>
<evidence type="ECO:0000259" key="3">
    <source>
        <dbReference type="PROSITE" id="PS51229"/>
    </source>
</evidence>
<organism evidence="4 5">
    <name type="scientific">Anaeramoeba flamelloides</name>
    <dbReference type="NCBI Taxonomy" id="1746091"/>
    <lineage>
        <taxon>Eukaryota</taxon>
        <taxon>Metamonada</taxon>
        <taxon>Anaeramoebidae</taxon>
        <taxon>Anaeramoeba</taxon>
    </lineage>
</organism>